<sequence length="131" mass="15013">MYVYTHENPNGHAHCNWVLHVPPALQAEFHKKRVKWVERAHRNIRRYDVLAEPVDPKTAKSLAKYICKGIDEQYIGYLHLQKYAAPQGRVWGRRAGTSPALSRAARNEASFVPKRDRGKVKAANDSRRQAA</sequence>
<dbReference type="EMBL" id="JALPRY010000040">
    <property type="protein sequence ID" value="MCK8782727.1"/>
    <property type="molecule type" value="Genomic_DNA"/>
</dbReference>
<keyword evidence="3" id="KW-1185">Reference proteome</keyword>
<feature type="region of interest" description="Disordered" evidence="1">
    <location>
        <begin position="94"/>
        <end position="131"/>
    </location>
</feature>
<name>A0ABT0IXV4_9HYPH</name>
<evidence type="ECO:0000313" key="3">
    <source>
        <dbReference type="Proteomes" id="UP001202827"/>
    </source>
</evidence>
<evidence type="ECO:0000256" key="1">
    <source>
        <dbReference type="SAM" id="MobiDB-lite"/>
    </source>
</evidence>
<gene>
    <name evidence="2" type="ORF">M0654_22445</name>
</gene>
<reference evidence="2 3" key="1">
    <citation type="submission" date="2022-04" db="EMBL/GenBank/DDBJ databases">
        <title>Rhizobium coralii sp. nov., isolated from coral Turbinaria peltata.</title>
        <authorList>
            <person name="Sun H."/>
        </authorList>
    </citation>
    <scope>NUCLEOTIDE SEQUENCE [LARGE SCALE GENOMIC DNA]</scope>
    <source>
        <strain evidence="2 3">NTR19</strain>
    </source>
</reference>
<proteinExistence type="predicted"/>
<comment type="caution">
    <text evidence="2">The sequence shown here is derived from an EMBL/GenBank/DDBJ whole genome shotgun (WGS) entry which is preliminary data.</text>
</comment>
<accession>A0ABT0IXV4</accession>
<feature type="compositionally biased region" description="Basic and acidic residues" evidence="1">
    <location>
        <begin position="122"/>
        <end position="131"/>
    </location>
</feature>
<evidence type="ECO:0000313" key="2">
    <source>
        <dbReference type="EMBL" id="MCK8782727.1"/>
    </source>
</evidence>
<dbReference type="Proteomes" id="UP001202827">
    <property type="component" value="Unassembled WGS sequence"/>
</dbReference>
<organism evidence="2 3">
    <name type="scientific">Neorhizobium turbinariae</name>
    <dbReference type="NCBI Taxonomy" id="2937795"/>
    <lineage>
        <taxon>Bacteria</taxon>
        <taxon>Pseudomonadati</taxon>
        <taxon>Pseudomonadota</taxon>
        <taxon>Alphaproteobacteria</taxon>
        <taxon>Hyphomicrobiales</taxon>
        <taxon>Rhizobiaceae</taxon>
        <taxon>Rhizobium/Agrobacterium group</taxon>
        <taxon>Neorhizobium</taxon>
    </lineage>
</organism>
<protein>
    <submittedName>
        <fullName evidence="2">Uncharacterized protein</fullName>
    </submittedName>
</protein>
<dbReference type="RefSeq" id="WP_248684982.1">
    <property type="nucleotide sequence ID" value="NZ_JALPRY010000040.1"/>
</dbReference>